<dbReference type="Proteomes" id="UP000028715">
    <property type="component" value="Unassembled WGS sequence"/>
</dbReference>
<protein>
    <recommendedName>
        <fullName evidence="1">CBS domain-containing protein</fullName>
    </recommendedName>
</protein>
<dbReference type="InterPro" id="IPR000644">
    <property type="entry name" value="CBS_dom"/>
</dbReference>
<dbReference type="EMBL" id="JPRL01000002">
    <property type="protein sequence ID" value="KFF03274.1"/>
    <property type="molecule type" value="Genomic_DNA"/>
</dbReference>
<dbReference type="RefSeq" id="WP_035688682.1">
    <property type="nucleotide sequence ID" value="NZ_JPRL01000002.1"/>
</dbReference>
<sequence length="150" mass="17340">MADPKKVLPRFQFDVLGALEDDYINDILMKMNQNSFSQFPVYNTTGSIIELINTNTVSRWLSSNLEMEGTIMTEKTKIKNLIPFIEFKSNYKFISRNTSVYEAYSLFIDQILEKKRNLDVLFITQNGRENESLLGLVTIEDIAPEINVDK</sequence>
<name>A0A085ZFR0_9FLAO</name>
<dbReference type="SUPFAM" id="SSF54631">
    <property type="entry name" value="CBS-domain pair"/>
    <property type="match status" value="1"/>
</dbReference>
<comment type="caution">
    <text evidence="2">The sequence shown here is derived from an EMBL/GenBank/DDBJ whole genome shotgun (WGS) entry which is preliminary data.</text>
</comment>
<reference evidence="2 3" key="1">
    <citation type="submission" date="2014-07" db="EMBL/GenBank/DDBJ databases">
        <title>Genome of Flavobacterium reichenbachii LMG 25512.</title>
        <authorList>
            <person name="Stropko S.J."/>
            <person name="Pipes S.E."/>
            <person name="Newman J.D."/>
        </authorList>
    </citation>
    <scope>NUCLEOTIDE SEQUENCE [LARGE SCALE GENOMIC DNA]</scope>
    <source>
        <strain evidence="2 3">LMG 25512</strain>
    </source>
</reference>
<dbReference type="AlphaFoldDB" id="A0A085ZFR0"/>
<dbReference type="Gene3D" id="3.10.580.10">
    <property type="entry name" value="CBS-domain"/>
    <property type="match status" value="1"/>
</dbReference>
<feature type="domain" description="CBS" evidence="1">
    <location>
        <begin position="89"/>
        <end position="143"/>
    </location>
</feature>
<evidence type="ECO:0000259" key="1">
    <source>
        <dbReference type="Pfam" id="PF00571"/>
    </source>
</evidence>
<accession>A0A085ZFR0</accession>
<dbReference type="Pfam" id="PF00571">
    <property type="entry name" value="CBS"/>
    <property type="match status" value="1"/>
</dbReference>
<gene>
    <name evidence="2" type="ORF">IW19_20465</name>
</gene>
<dbReference type="eggNOG" id="COG1253">
    <property type="taxonomic scope" value="Bacteria"/>
</dbReference>
<dbReference type="InterPro" id="IPR046342">
    <property type="entry name" value="CBS_dom_sf"/>
</dbReference>
<dbReference type="STRING" id="362418.IW19_20465"/>
<evidence type="ECO:0000313" key="3">
    <source>
        <dbReference type="Proteomes" id="UP000028715"/>
    </source>
</evidence>
<evidence type="ECO:0000313" key="2">
    <source>
        <dbReference type="EMBL" id="KFF03274.1"/>
    </source>
</evidence>
<proteinExistence type="predicted"/>
<dbReference type="OrthoDB" id="49104at2"/>
<keyword evidence="3" id="KW-1185">Reference proteome</keyword>
<organism evidence="2 3">
    <name type="scientific">Flavobacterium reichenbachii</name>
    <dbReference type="NCBI Taxonomy" id="362418"/>
    <lineage>
        <taxon>Bacteria</taxon>
        <taxon>Pseudomonadati</taxon>
        <taxon>Bacteroidota</taxon>
        <taxon>Flavobacteriia</taxon>
        <taxon>Flavobacteriales</taxon>
        <taxon>Flavobacteriaceae</taxon>
        <taxon>Flavobacterium</taxon>
    </lineage>
</organism>